<feature type="region of interest" description="Disordered" evidence="1">
    <location>
        <begin position="17"/>
        <end position="304"/>
    </location>
</feature>
<keyword evidence="3" id="KW-0732">Signal</keyword>
<feature type="compositionally biased region" description="Basic and acidic residues" evidence="1">
    <location>
        <begin position="219"/>
        <end position="269"/>
    </location>
</feature>
<evidence type="ECO:0000256" key="3">
    <source>
        <dbReference type="SAM" id="SignalP"/>
    </source>
</evidence>
<reference evidence="4 5" key="1">
    <citation type="submission" date="2017-05" db="EMBL/GenBank/DDBJ databases">
        <title>PacBio assembly of a Plasmodium knowlesi genome sequence with Hi-C correction and manual annotation of the SICAvar gene family.</title>
        <authorList>
            <person name="Lapp S.A."/>
            <person name="Geraldo J.A."/>
            <person name="Chien J.-T."/>
            <person name="Ay F."/>
            <person name="Pakala S.B."/>
            <person name="Batugedara G."/>
            <person name="Humphrey J.C."/>
            <person name="Debarry J.D."/>
            <person name="Le Roch K.G."/>
            <person name="Galinski M.R."/>
            <person name="Kissinger J.C."/>
        </authorList>
    </citation>
    <scope>NUCLEOTIDE SEQUENCE [LARGE SCALE GENOMIC DNA]</scope>
    <source>
        <strain evidence="5">Malayan Strain Pk1 (A+)</strain>
    </source>
</reference>
<feature type="compositionally biased region" description="Acidic residues" evidence="1">
    <location>
        <begin position="128"/>
        <end position="152"/>
    </location>
</feature>
<feature type="compositionally biased region" description="Polar residues" evidence="1">
    <location>
        <begin position="287"/>
        <end position="304"/>
    </location>
</feature>
<sequence>MIIFYLALLYYATSDANSQTKSKENYLLKNHDPSKISRKKARKYDKHGLTNFTDYSFVSQTEASGSEVHAGKDDKKEDKEKKNNTGKDDLKGKQEEHALQEGEIKQAVQGKNGEKKPSNEGKQKKESEDDPEDDDNVDDDESDTGEDDEEDGEPKINSIKKGNLKEDKKGGNNKEKKKKTKGDFDDDDEDDEADDMDEADEEGEDEDEEEQTGKKPSHKKDVGKEQKGSVKNDEKGKKDINAHGDHEKKHEEHHEARTAQKHQGDKHDQPQGQKTPNAHENQHSGKEANSNHPVHNNPEVKTNAPNLNKVEQSQPTSPTLSNVAQNVAPTLNAFIPKKQDQITSYSINPKINEDIHIPDDIKKDFMKLLRSVVQLNIKESLHQGNNHQLHGDQQKNSSGMPPTYMNVPPGNGTKNTSFLNKLIIHFKKYLMYYLGGLVVFSAFVLAMQCSD</sequence>
<evidence type="ECO:0000313" key="5">
    <source>
        <dbReference type="Proteomes" id="UP000195012"/>
    </source>
</evidence>
<dbReference type="OrthoDB" id="387578at2759"/>
<feature type="compositionally biased region" description="Basic and acidic residues" evidence="1">
    <location>
        <begin position="163"/>
        <end position="174"/>
    </location>
</feature>
<feature type="compositionally biased region" description="Basic residues" evidence="1">
    <location>
        <begin position="36"/>
        <end position="45"/>
    </location>
</feature>
<gene>
    <name evidence="4" type="ORF">PKNOH_S100041600</name>
</gene>
<keyword evidence="2" id="KW-1133">Transmembrane helix</keyword>
<feature type="compositionally biased region" description="Polar residues" evidence="1">
    <location>
        <begin position="270"/>
        <end position="279"/>
    </location>
</feature>
<feature type="compositionally biased region" description="Basic and acidic residues" evidence="1">
    <location>
        <begin position="69"/>
        <end position="104"/>
    </location>
</feature>
<feature type="region of interest" description="Disordered" evidence="1">
    <location>
        <begin position="383"/>
        <end position="411"/>
    </location>
</feature>
<evidence type="ECO:0000313" key="4">
    <source>
        <dbReference type="EMBL" id="OTN66032.1"/>
    </source>
</evidence>
<feature type="signal peptide" evidence="3">
    <location>
        <begin position="1"/>
        <end position="18"/>
    </location>
</feature>
<organism evidence="4 5">
    <name type="scientific">Plasmodium knowlesi</name>
    <dbReference type="NCBI Taxonomy" id="5850"/>
    <lineage>
        <taxon>Eukaryota</taxon>
        <taxon>Sar</taxon>
        <taxon>Alveolata</taxon>
        <taxon>Apicomplexa</taxon>
        <taxon>Aconoidasida</taxon>
        <taxon>Haemosporida</taxon>
        <taxon>Plasmodiidae</taxon>
        <taxon>Plasmodium</taxon>
        <taxon>Plasmodium (Plasmodium)</taxon>
    </lineage>
</organism>
<keyword evidence="2" id="KW-0472">Membrane</keyword>
<dbReference type="VEuPathDB" id="PlasmoDB:PKNOH_S100041600"/>
<evidence type="ECO:0000256" key="1">
    <source>
        <dbReference type="SAM" id="MobiDB-lite"/>
    </source>
</evidence>
<dbReference type="VEuPathDB" id="PlasmoDB:PKA1H_080018400"/>
<comment type="caution">
    <text evidence="4">The sequence shown here is derived from an EMBL/GenBank/DDBJ whole genome shotgun (WGS) entry which is preliminary data.</text>
</comment>
<dbReference type="EMBL" id="NETL01000024">
    <property type="protein sequence ID" value="OTN66032.1"/>
    <property type="molecule type" value="Genomic_DNA"/>
</dbReference>
<feature type="compositionally biased region" description="Polar residues" evidence="1">
    <location>
        <begin position="50"/>
        <end position="64"/>
    </location>
</feature>
<feature type="compositionally biased region" description="Acidic residues" evidence="1">
    <location>
        <begin position="184"/>
        <end position="210"/>
    </location>
</feature>
<dbReference type="AlphaFoldDB" id="A0A1Y3DN46"/>
<dbReference type="eggNOG" id="ENOG502QY51">
    <property type="taxonomic scope" value="Eukaryota"/>
</dbReference>
<feature type="chain" id="PRO_5011004668" evidence="3">
    <location>
        <begin position="19"/>
        <end position="451"/>
    </location>
</feature>
<proteinExistence type="predicted"/>
<feature type="compositionally biased region" description="Basic and acidic residues" evidence="1">
    <location>
        <begin position="21"/>
        <end position="35"/>
    </location>
</feature>
<keyword evidence="2" id="KW-0812">Transmembrane</keyword>
<accession>A0A1Y3DN46</accession>
<dbReference type="VEuPathDB" id="PlasmoDB:PKNH_0813600"/>
<name>A0A1Y3DN46_PLAKN</name>
<feature type="compositionally biased region" description="Basic and acidic residues" evidence="1">
    <location>
        <begin position="112"/>
        <end position="127"/>
    </location>
</feature>
<feature type="transmembrane region" description="Helical" evidence="2">
    <location>
        <begin position="429"/>
        <end position="447"/>
    </location>
</feature>
<protein>
    <submittedName>
        <fullName evidence="4">Uncharacterized protein</fullName>
    </submittedName>
</protein>
<dbReference type="Proteomes" id="UP000195012">
    <property type="component" value="Unassembled WGS sequence"/>
</dbReference>
<evidence type="ECO:0000256" key="2">
    <source>
        <dbReference type="SAM" id="Phobius"/>
    </source>
</evidence>